<keyword evidence="4" id="KW-1185">Reference proteome</keyword>
<evidence type="ECO:0000313" key="3">
    <source>
        <dbReference type="EMBL" id="KAJ8246512.1"/>
    </source>
</evidence>
<feature type="region of interest" description="Disordered" evidence="1">
    <location>
        <begin position="186"/>
        <end position="210"/>
    </location>
</feature>
<feature type="chain" id="PRO_5040203434" description="Secreted protein" evidence="2">
    <location>
        <begin position="24"/>
        <end position="210"/>
    </location>
</feature>
<proteinExistence type="predicted"/>
<dbReference type="Proteomes" id="UP001152803">
    <property type="component" value="Unassembled WGS sequence"/>
</dbReference>
<comment type="caution">
    <text evidence="3">The sequence shown here is derived from an EMBL/GenBank/DDBJ whole genome shotgun (WGS) entry which is preliminary data.</text>
</comment>
<dbReference type="InterPro" id="IPR013783">
    <property type="entry name" value="Ig-like_fold"/>
</dbReference>
<keyword evidence="2" id="KW-0732">Signal</keyword>
<evidence type="ECO:0000256" key="1">
    <source>
        <dbReference type="SAM" id="MobiDB-lite"/>
    </source>
</evidence>
<name>A0A9Q1HLC7_CONCO</name>
<evidence type="ECO:0000256" key="2">
    <source>
        <dbReference type="SAM" id="SignalP"/>
    </source>
</evidence>
<dbReference type="AlphaFoldDB" id="A0A9Q1HLC7"/>
<dbReference type="OrthoDB" id="8439544at2759"/>
<dbReference type="EMBL" id="JAFJMO010000737">
    <property type="protein sequence ID" value="KAJ8246512.1"/>
    <property type="molecule type" value="Genomic_DNA"/>
</dbReference>
<dbReference type="PROSITE" id="PS51257">
    <property type="entry name" value="PROKAR_LIPOPROTEIN"/>
    <property type="match status" value="1"/>
</dbReference>
<dbReference type="Gene3D" id="2.60.40.10">
    <property type="entry name" value="Immunoglobulins"/>
    <property type="match status" value="1"/>
</dbReference>
<sequence>MKRMLGPLLILLPLLTTVSHGTATSCRSPEGEISAQYYGALGQSAYVHLTNTSVDHSGFELQVFFKCENIFTYKQRNKTTRFRSGRNGQFLKNGTLRLDNLTKNHSGVYSIEEFLDGTGMGKRHITLTIQGLGAPVKCTMVHGTDEIDVRMNASLNAASPQNNTEIFFMDRRGEYVSAICKINPYTPNKSSENSQTTNSTCAETVAASLT</sequence>
<reference evidence="3" key="1">
    <citation type="journal article" date="2023" name="Science">
        <title>Genome structures resolve the early diversification of teleost fishes.</title>
        <authorList>
            <person name="Parey E."/>
            <person name="Louis A."/>
            <person name="Montfort J."/>
            <person name="Bouchez O."/>
            <person name="Roques C."/>
            <person name="Iampietro C."/>
            <person name="Lluch J."/>
            <person name="Castinel A."/>
            <person name="Donnadieu C."/>
            <person name="Desvignes T."/>
            <person name="Floi Bucao C."/>
            <person name="Jouanno E."/>
            <person name="Wen M."/>
            <person name="Mejri S."/>
            <person name="Dirks R."/>
            <person name="Jansen H."/>
            <person name="Henkel C."/>
            <person name="Chen W.J."/>
            <person name="Zahm M."/>
            <person name="Cabau C."/>
            <person name="Klopp C."/>
            <person name="Thompson A.W."/>
            <person name="Robinson-Rechavi M."/>
            <person name="Braasch I."/>
            <person name="Lecointre G."/>
            <person name="Bobe J."/>
            <person name="Postlethwait J.H."/>
            <person name="Berthelot C."/>
            <person name="Roest Crollius H."/>
            <person name="Guiguen Y."/>
        </authorList>
    </citation>
    <scope>NUCLEOTIDE SEQUENCE</scope>
    <source>
        <strain evidence="3">Concon-B</strain>
    </source>
</reference>
<feature type="non-terminal residue" evidence="3">
    <location>
        <position position="210"/>
    </location>
</feature>
<gene>
    <name evidence="3" type="ORF">COCON_G00234990</name>
</gene>
<evidence type="ECO:0000313" key="4">
    <source>
        <dbReference type="Proteomes" id="UP001152803"/>
    </source>
</evidence>
<evidence type="ECO:0008006" key="5">
    <source>
        <dbReference type="Google" id="ProtNLM"/>
    </source>
</evidence>
<feature type="signal peptide" evidence="2">
    <location>
        <begin position="1"/>
        <end position="23"/>
    </location>
</feature>
<protein>
    <recommendedName>
        <fullName evidence="5">Secreted protein</fullName>
    </recommendedName>
</protein>
<accession>A0A9Q1HLC7</accession>
<organism evidence="3 4">
    <name type="scientific">Conger conger</name>
    <name type="common">Conger eel</name>
    <name type="synonym">Muraena conger</name>
    <dbReference type="NCBI Taxonomy" id="82655"/>
    <lineage>
        <taxon>Eukaryota</taxon>
        <taxon>Metazoa</taxon>
        <taxon>Chordata</taxon>
        <taxon>Craniata</taxon>
        <taxon>Vertebrata</taxon>
        <taxon>Euteleostomi</taxon>
        <taxon>Actinopterygii</taxon>
        <taxon>Neopterygii</taxon>
        <taxon>Teleostei</taxon>
        <taxon>Anguilliformes</taxon>
        <taxon>Congridae</taxon>
        <taxon>Conger</taxon>
    </lineage>
</organism>